<keyword evidence="1" id="KW-0472">Membrane</keyword>
<evidence type="ECO:0000256" key="1">
    <source>
        <dbReference type="SAM" id="Phobius"/>
    </source>
</evidence>
<dbReference type="EMBL" id="SLWF01000002">
    <property type="protein sequence ID" value="TCN90297.1"/>
    <property type="molecule type" value="Genomic_DNA"/>
</dbReference>
<keyword evidence="1" id="KW-0812">Transmembrane</keyword>
<feature type="transmembrane region" description="Helical" evidence="1">
    <location>
        <begin position="12"/>
        <end position="32"/>
    </location>
</feature>
<evidence type="ECO:0000313" key="3">
    <source>
        <dbReference type="Proteomes" id="UP000294832"/>
    </source>
</evidence>
<gene>
    <name evidence="2" type="ORF">EDC91_102214</name>
</gene>
<reference evidence="2 3" key="1">
    <citation type="submission" date="2019-03" db="EMBL/GenBank/DDBJ databases">
        <title>Freshwater and sediment microbial communities from various areas in North America, analyzing microbe dynamics in response to fracking.</title>
        <authorList>
            <person name="Lamendella R."/>
        </authorList>
    </citation>
    <scope>NUCLEOTIDE SEQUENCE [LARGE SCALE GENOMIC DNA]</scope>
    <source>
        <strain evidence="2 3">74A</strain>
    </source>
</reference>
<proteinExistence type="predicted"/>
<protein>
    <submittedName>
        <fullName evidence="2">Putative membrane-anchored protein</fullName>
    </submittedName>
</protein>
<dbReference type="AlphaFoldDB" id="A0A4R2FGR7"/>
<dbReference type="InterPro" id="IPR025833">
    <property type="entry name" value="GDYXXLXY"/>
</dbReference>
<sequence length="176" mass="20160">MAATCYQPPRKTVLWAFMLGLCSLLLVNFSVWHKEQLWRNGEPIILALAPKDPRSLMQGDYMALDYVVARELRQALQHDGNWQPNLQGWLLLTLQPQGPALYRGYRFSNADTDMTGQQRLLPFKVRNNRVLIASNAWFFEEGQAAHFDAARYGEFRLANDGELLLVGLLDENLQPL</sequence>
<evidence type="ECO:0000313" key="2">
    <source>
        <dbReference type="EMBL" id="TCN90297.1"/>
    </source>
</evidence>
<organism evidence="2 3">
    <name type="scientific">Shewanella fodinae</name>
    <dbReference type="NCBI Taxonomy" id="552357"/>
    <lineage>
        <taxon>Bacteria</taxon>
        <taxon>Pseudomonadati</taxon>
        <taxon>Pseudomonadota</taxon>
        <taxon>Gammaproteobacteria</taxon>
        <taxon>Alteromonadales</taxon>
        <taxon>Shewanellaceae</taxon>
        <taxon>Shewanella</taxon>
    </lineage>
</organism>
<dbReference type="RefSeq" id="WP_133037717.1">
    <property type="nucleotide sequence ID" value="NZ_SLWF01000002.1"/>
</dbReference>
<comment type="caution">
    <text evidence="2">The sequence shown here is derived from an EMBL/GenBank/DDBJ whole genome shotgun (WGS) entry which is preliminary data.</text>
</comment>
<accession>A0A4R2FGR7</accession>
<name>A0A4R2FGR7_9GAMM</name>
<dbReference type="OrthoDB" id="4868247at2"/>
<dbReference type="Proteomes" id="UP000294832">
    <property type="component" value="Unassembled WGS sequence"/>
</dbReference>
<keyword evidence="3" id="KW-1185">Reference proteome</keyword>
<dbReference type="Pfam" id="PF14345">
    <property type="entry name" value="GDYXXLXY"/>
    <property type="match status" value="1"/>
</dbReference>
<keyword evidence="1" id="KW-1133">Transmembrane helix</keyword>